<accession>A0ABM5SVU3</accession>
<sequence length="85" mass="9278">MIDFANPQDPDIAPPGERAVPELGSEWAFAKKARFYPSRATCVGLCNTFGMGAGSTTLAGYGRKPVTARFAPWESDYYKLLKGQM</sequence>
<evidence type="ECO:0000313" key="1">
    <source>
        <dbReference type="EMBL" id="AJP56626.1"/>
    </source>
</evidence>
<dbReference type="EMBL" id="CP010897">
    <property type="protein sequence ID" value="AJP56626.1"/>
    <property type="molecule type" value="Genomic_DNA"/>
</dbReference>
<proteinExistence type="predicted"/>
<dbReference type="Proteomes" id="UP000035085">
    <property type="component" value="Chromosome"/>
</dbReference>
<name>A0ABM5SVU3_9BURK</name>
<protein>
    <submittedName>
        <fullName evidence="1">Uncharacterized protein</fullName>
    </submittedName>
</protein>
<reference evidence="2" key="1">
    <citation type="submission" date="2015-02" db="EMBL/GenBank/DDBJ databases">
        <title>Complete Genome Sequencing of Pandoraea vervacti NS15 sp. nov.</title>
        <authorList>
            <person name="Chan K.-G."/>
        </authorList>
    </citation>
    <scope>NUCLEOTIDE SEQUENCE [LARGE SCALE GENOMIC DNA]</scope>
    <source>
        <strain evidence="2">NS15</strain>
    </source>
</reference>
<organism evidence="1 2">
    <name type="scientific">Pandoraea vervacti</name>
    <dbReference type="NCBI Taxonomy" id="656178"/>
    <lineage>
        <taxon>Bacteria</taxon>
        <taxon>Pseudomonadati</taxon>
        <taxon>Pseudomonadota</taxon>
        <taxon>Betaproteobacteria</taxon>
        <taxon>Burkholderiales</taxon>
        <taxon>Burkholderiaceae</taxon>
        <taxon>Pandoraea</taxon>
    </lineage>
</organism>
<gene>
    <name evidence="1" type="ORF">UC34_05715</name>
</gene>
<evidence type="ECO:0000313" key="2">
    <source>
        <dbReference type="Proteomes" id="UP000035085"/>
    </source>
</evidence>
<keyword evidence="2" id="KW-1185">Reference proteome</keyword>